<keyword evidence="4" id="KW-0969">Cilium</keyword>
<dbReference type="GO" id="GO:0005829">
    <property type="term" value="C:cytosol"/>
    <property type="evidence" value="ECO:0007669"/>
    <property type="project" value="TreeGrafter"/>
</dbReference>
<reference evidence="4" key="2">
    <citation type="submission" date="2020-09" db="EMBL/GenBank/DDBJ databases">
        <authorList>
            <person name="Sun Q."/>
            <person name="Kim S."/>
        </authorList>
    </citation>
    <scope>NUCLEOTIDE SEQUENCE</scope>
    <source>
        <strain evidence="4">KCTC 23714</strain>
    </source>
</reference>
<evidence type="ECO:0000256" key="2">
    <source>
        <dbReference type="ARBA" id="ARBA00022927"/>
    </source>
</evidence>
<dbReference type="GO" id="GO:0015031">
    <property type="term" value="P:protein transport"/>
    <property type="evidence" value="ECO:0007669"/>
    <property type="project" value="UniProtKB-KW"/>
</dbReference>
<keyword evidence="4" id="KW-0282">Flagellum</keyword>
<dbReference type="EMBL" id="BMYQ01000001">
    <property type="protein sequence ID" value="GGW21436.1"/>
    <property type="molecule type" value="Genomic_DNA"/>
</dbReference>
<feature type="compositionally biased region" description="Low complexity" evidence="3">
    <location>
        <begin position="69"/>
        <end position="79"/>
    </location>
</feature>
<protein>
    <submittedName>
        <fullName evidence="4">Flagellar assembly protein FliH</fullName>
    </submittedName>
</protein>
<evidence type="ECO:0000313" key="5">
    <source>
        <dbReference type="Proteomes" id="UP000628984"/>
    </source>
</evidence>
<dbReference type="Proteomes" id="UP000628984">
    <property type="component" value="Unassembled WGS sequence"/>
</dbReference>
<dbReference type="PANTHER" id="PTHR34982:SF1">
    <property type="entry name" value="FLAGELLAR ASSEMBLY PROTEIN FLIH"/>
    <property type="match status" value="1"/>
</dbReference>
<evidence type="ECO:0000313" key="4">
    <source>
        <dbReference type="EMBL" id="GGW21436.1"/>
    </source>
</evidence>
<keyword evidence="5" id="KW-1185">Reference proteome</keyword>
<evidence type="ECO:0000256" key="1">
    <source>
        <dbReference type="ARBA" id="ARBA00022448"/>
    </source>
</evidence>
<organism evidence="4 5">
    <name type="scientific">Gemmobacter lanyuensis</name>
    <dbReference type="NCBI Taxonomy" id="1054497"/>
    <lineage>
        <taxon>Bacteria</taxon>
        <taxon>Pseudomonadati</taxon>
        <taxon>Pseudomonadota</taxon>
        <taxon>Alphaproteobacteria</taxon>
        <taxon>Rhodobacterales</taxon>
        <taxon>Paracoccaceae</taxon>
        <taxon>Gemmobacter</taxon>
    </lineage>
</organism>
<feature type="region of interest" description="Disordered" evidence="3">
    <location>
        <begin position="61"/>
        <end position="86"/>
    </location>
</feature>
<sequence length="293" mass="30087">MADQTAALAARVAAMTAVDAAGLPHLLRAAQAQPFRFDMAEAPEDVFQAFDPSQLPRAVPVPGVGIASDAEAPDPAALGPDDDALIAPDEREAPEDAPHPAPRPTGPQAQIIDAGSSVWEEAHAAGYAEGHAAGYADGHRAGLTEGHAAGLAEGQGAAEAQVAEAARHLAAAHARLTDLRPEDVAQLAQAIETAVRALAAERAGQLIDAGPLPFVARIEALADRVGQGVREITLRLSPPDHAAVLPHLPGSDVLSEARVVADPRLQRGDVEVRAPGIRLADLLPQLPQPGTSA</sequence>
<proteinExistence type="predicted"/>
<keyword evidence="1" id="KW-0813">Transport</keyword>
<dbReference type="PANTHER" id="PTHR34982">
    <property type="entry name" value="YOP PROTEINS TRANSLOCATION PROTEIN L"/>
    <property type="match status" value="1"/>
</dbReference>
<dbReference type="AlphaFoldDB" id="A0A918MFX6"/>
<keyword evidence="2" id="KW-0653">Protein transport</keyword>
<dbReference type="InterPro" id="IPR051472">
    <property type="entry name" value="T3SS_Stator/FliH"/>
</dbReference>
<accession>A0A918MFX6</accession>
<evidence type="ECO:0000256" key="3">
    <source>
        <dbReference type="SAM" id="MobiDB-lite"/>
    </source>
</evidence>
<comment type="caution">
    <text evidence="4">The sequence shown here is derived from an EMBL/GenBank/DDBJ whole genome shotgun (WGS) entry which is preliminary data.</text>
</comment>
<reference evidence="4" key="1">
    <citation type="journal article" date="2014" name="Int. J. Syst. Evol. Microbiol.">
        <title>Complete genome sequence of Corynebacterium casei LMG S-19264T (=DSM 44701T), isolated from a smear-ripened cheese.</title>
        <authorList>
            <consortium name="US DOE Joint Genome Institute (JGI-PGF)"/>
            <person name="Walter F."/>
            <person name="Albersmeier A."/>
            <person name="Kalinowski J."/>
            <person name="Ruckert C."/>
        </authorList>
    </citation>
    <scope>NUCLEOTIDE SEQUENCE</scope>
    <source>
        <strain evidence="4">KCTC 23714</strain>
    </source>
</reference>
<gene>
    <name evidence="4" type="primary">fliH</name>
    <name evidence="4" type="ORF">GCM10011452_01790</name>
</gene>
<keyword evidence="4" id="KW-0966">Cell projection</keyword>
<dbReference type="RefSeq" id="WP_189631921.1">
    <property type="nucleotide sequence ID" value="NZ_BMYQ01000001.1"/>
</dbReference>
<name>A0A918MFX6_9RHOB</name>